<evidence type="ECO:0000313" key="1">
    <source>
        <dbReference type="EMBL" id="WWQ63971.1"/>
    </source>
</evidence>
<gene>
    <name evidence="1" type="ORF">V2W30_11850</name>
</gene>
<protein>
    <submittedName>
        <fullName evidence="1">Thioredoxin domain-containing protein</fullName>
    </submittedName>
</protein>
<evidence type="ECO:0000313" key="2">
    <source>
        <dbReference type="Proteomes" id="UP001432251"/>
    </source>
</evidence>
<accession>A0ACD5A9T8</accession>
<reference evidence="1" key="1">
    <citation type="journal article" date="2025" name="Int. J. Syst. Evol. Microbiol.">
        <title>Streptomyces citrinus sp. nov., with yellow diffusible pigment.</title>
        <authorList>
            <person name="He Y."/>
            <person name="Yang E."/>
            <person name="Xu J."/>
            <person name="Sun Y."/>
            <person name="Sun L."/>
        </authorList>
    </citation>
    <scope>NUCLEOTIDE SEQUENCE</scope>
    <source>
        <strain evidence="1">Q6</strain>
    </source>
</reference>
<keyword evidence="2" id="KW-1185">Reference proteome</keyword>
<organism evidence="1 2">
    <name type="scientific">Streptomyces citrinus</name>
    <dbReference type="NCBI Taxonomy" id="3118173"/>
    <lineage>
        <taxon>Bacteria</taxon>
        <taxon>Bacillati</taxon>
        <taxon>Actinomycetota</taxon>
        <taxon>Actinomycetes</taxon>
        <taxon>Kitasatosporales</taxon>
        <taxon>Streptomycetaceae</taxon>
        <taxon>Streptomyces</taxon>
    </lineage>
</organism>
<dbReference type="EMBL" id="CP146022">
    <property type="protein sequence ID" value="WWQ63971.1"/>
    <property type="molecule type" value="Genomic_DNA"/>
</dbReference>
<name>A0ACD5A9T8_9ACTN</name>
<dbReference type="Proteomes" id="UP001432251">
    <property type="component" value="Chromosome"/>
</dbReference>
<sequence>MEPTDPTNTPRTQHPADAPHTPDATDVLVRDMVRKRYRRRRTVVVSTVAAVVVTAAALVGAGLVRANNSDPGEAPDRVPAGVAGDKAGITASKGPVRVDLYLDYLCPECRNTERSLAATLKTLTADGDIRLVYHPVAFLDDYSSPGGYSTRAASAAACAADAGRFEEYTALLFEKQPPERGPGLSDTQLVGAGKDAGISGDSFARCVRDAPHKKWVRYVSDVAASRKVSLTPTVMVAGERIDVTGGDAAGELTRAVAEARR</sequence>
<proteinExistence type="predicted"/>